<keyword evidence="1" id="KW-0812">Transmembrane</keyword>
<reference evidence="2" key="2">
    <citation type="submission" date="2020-09" db="EMBL/GenBank/DDBJ databases">
        <authorList>
            <person name="Sun Q."/>
            <person name="Zhou Y."/>
        </authorList>
    </citation>
    <scope>NUCLEOTIDE SEQUENCE</scope>
    <source>
        <strain evidence="2">CGMCC 1.6333</strain>
    </source>
</reference>
<keyword evidence="1" id="KW-1133">Transmembrane helix</keyword>
<gene>
    <name evidence="2" type="ORF">GCM10011351_30620</name>
</gene>
<dbReference type="EMBL" id="BMLG01000030">
    <property type="protein sequence ID" value="GGM42507.1"/>
    <property type="molecule type" value="Genomic_DNA"/>
</dbReference>
<name>A0A917WYR3_9BACI</name>
<evidence type="ECO:0000313" key="3">
    <source>
        <dbReference type="Proteomes" id="UP000618460"/>
    </source>
</evidence>
<protein>
    <submittedName>
        <fullName evidence="2">Uncharacterized protein</fullName>
    </submittedName>
</protein>
<proteinExistence type="predicted"/>
<accession>A0A917WYR3</accession>
<comment type="caution">
    <text evidence="2">The sequence shown here is derived from an EMBL/GenBank/DDBJ whole genome shotgun (WGS) entry which is preliminary data.</text>
</comment>
<keyword evidence="3" id="KW-1185">Reference proteome</keyword>
<keyword evidence="1" id="KW-0472">Membrane</keyword>
<feature type="transmembrane region" description="Helical" evidence="1">
    <location>
        <begin position="6"/>
        <end position="29"/>
    </location>
</feature>
<dbReference type="Pfam" id="PF20181">
    <property type="entry name" value="DUF6544"/>
    <property type="match status" value="1"/>
</dbReference>
<evidence type="ECO:0000256" key="1">
    <source>
        <dbReference type="SAM" id="Phobius"/>
    </source>
</evidence>
<organism evidence="2 3">
    <name type="scientific">Paraliobacillus quinghaiensis</name>
    <dbReference type="NCBI Taxonomy" id="470815"/>
    <lineage>
        <taxon>Bacteria</taxon>
        <taxon>Bacillati</taxon>
        <taxon>Bacillota</taxon>
        <taxon>Bacilli</taxon>
        <taxon>Bacillales</taxon>
        <taxon>Bacillaceae</taxon>
        <taxon>Paraliobacillus</taxon>
    </lineage>
</organism>
<sequence>MSKLSIALISITAFLVLFLITSFVAKLLFNNSAEKEVEAPFEKVENKGEIVTKENIEGLPKNVQRWLEYSGVIGKEKITTVRLKQKAEMRLDKDKSWMPVQAEQYFTSEKPAFIELKREDSFLKHVSVRWEMNRFFFLKLKSKPQDKRQFVLV</sequence>
<dbReference type="Proteomes" id="UP000618460">
    <property type="component" value="Unassembled WGS sequence"/>
</dbReference>
<dbReference type="RefSeq" id="WP_117157360.1">
    <property type="nucleotide sequence ID" value="NZ_BMLG01000030.1"/>
</dbReference>
<reference evidence="2" key="1">
    <citation type="journal article" date="2014" name="Int. J. Syst. Evol. Microbiol.">
        <title>Complete genome sequence of Corynebacterium casei LMG S-19264T (=DSM 44701T), isolated from a smear-ripened cheese.</title>
        <authorList>
            <consortium name="US DOE Joint Genome Institute (JGI-PGF)"/>
            <person name="Walter F."/>
            <person name="Albersmeier A."/>
            <person name="Kalinowski J."/>
            <person name="Ruckert C."/>
        </authorList>
    </citation>
    <scope>NUCLEOTIDE SEQUENCE</scope>
    <source>
        <strain evidence="2">CGMCC 1.6333</strain>
    </source>
</reference>
<dbReference type="OrthoDB" id="9786534at2"/>
<evidence type="ECO:0000313" key="2">
    <source>
        <dbReference type="EMBL" id="GGM42507.1"/>
    </source>
</evidence>
<dbReference type="AlphaFoldDB" id="A0A917WYR3"/>
<dbReference type="InterPro" id="IPR046674">
    <property type="entry name" value="DUF6544"/>
</dbReference>